<dbReference type="SUPFAM" id="SSF47226">
    <property type="entry name" value="Histidine-containing phosphotransfer domain, HPT domain"/>
    <property type="match status" value="1"/>
</dbReference>
<dbReference type="InterPro" id="IPR050321">
    <property type="entry name" value="Glycosyltr_2/OpgH_subfam"/>
</dbReference>
<organism evidence="8 9">
    <name type="scientific">Spelaeicoccus albus</name>
    <dbReference type="NCBI Taxonomy" id="1280376"/>
    <lineage>
        <taxon>Bacteria</taxon>
        <taxon>Bacillati</taxon>
        <taxon>Actinomycetota</taxon>
        <taxon>Actinomycetes</taxon>
        <taxon>Micrococcales</taxon>
        <taxon>Brevibacteriaceae</taxon>
        <taxon>Spelaeicoccus</taxon>
    </lineage>
</organism>
<feature type="transmembrane region" description="Helical" evidence="7">
    <location>
        <begin position="35"/>
        <end position="62"/>
    </location>
</feature>
<dbReference type="Gene3D" id="3.90.550.10">
    <property type="entry name" value="Spore Coat Polysaccharide Biosynthesis Protein SpsA, Chain A"/>
    <property type="match status" value="1"/>
</dbReference>
<evidence type="ECO:0000256" key="2">
    <source>
        <dbReference type="ARBA" id="ARBA00022676"/>
    </source>
</evidence>
<evidence type="ECO:0000256" key="6">
    <source>
        <dbReference type="ARBA" id="ARBA00023136"/>
    </source>
</evidence>
<keyword evidence="5 7" id="KW-1133">Transmembrane helix</keyword>
<dbReference type="Gene3D" id="1.20.120.160">
    <property type="entry name" value="HPT domain"/>
    <property type="match status" value="1"/>
</dbReference>
<dbReference type="Proteomes" id="UP000539111">
    <property type="component" value="Unassembled WGS sequence"/>
</dbReference>
<dbReference type="RefSeq" id="WP_179427625.1">
    <property type="nucleotide sequence ID" value="NZ_JACBZP010000001.1"/>
</dbReference>
<dbReference type="GO" id="GO:0000160">
    <property type="term" value="P:phosphorelay signal transduction system"/>
    <property type="evidence" value="ECO:0007669"/>
    <property type="project" value="InterPro"/>
</dbReference>
<accession>A0A7Z0D2A9</accession>
<evidence type="ECO:0000256" key="4">
    <source>
        <dbReference type="ARBA" id="ARBA00022692"/>
    </source>
</evidence>
<proteinExistence type="predicted"/>
<reference evidence="8 9" key="1">
    <citation type="submission" date="2020-07" db="EMBL/GenBank/DDBJ databases">
        <title>Sequencing the genomes of 1000 actinobacteria strains.</title>
        <authorList>
            <person name="Klenk H.-P."/>
        </authorList>
    </citation>
    <scope>NUCLEOTIDE SEQUENCE [LARGE SCALE GENOMIC DNA]</scope>
    <source>
        <strain evidence="8 9">DSM 26341</strain>
    </source>
</reference>
<keyword evidence="9" id="KW-1185">Reference proteome</keyword>
<evidence type="ECO:0000313" key="8">
    <source>
        <dbReference type="EMBL" id="NYI67572.1"/>
    </source>
</evidence>
<keyword evidence="3 8" id="KW-0808">Transferase</keyword>
<sequence>MKRLFGIVVAMLYGGSAFALVWSTGMYDGFARDPWLSAASLVVCITAAVSLAYISTLLMVFLTGRSPEPGDPEAFDWHLLVPCRDEESVIAATVSAARSSFPGAHLWIIDDASDDGTASVVRRLMEFDDRIHLISRVRPDARLGKGEALNDAYRTVSARIGDDPEMRRRTVIGVLDADGYLSDNALAAIAGPDAFGDSRVGAVQIEVWMKNRNDMRPLPGRGRIANAFGRYLVRMQDVEFRTTNSAMQLFRVQTGSVGMGGNGQFTRLDALDAVAERFGAPWGRKLSEDYELGLHILELGYRNHYTRAAHVSQEALPYGRRLLTQRTRWAQGIMECASILPALRRSRTVRPLGLLEVNFFMSQPLLMMLNLILLPILIVTAVVRGQFGTFDVGTTASLVAALLAYLILPYAVWGPIYRHIARDERRVRTGVLVGLGMLIYVYATYLYYPRAIGRMLTGRNAWAKTKRNADDVVPVPTAVSDRLLTVPLVDPVVLEDLAGELDQRNDLALEFVAAFAVMWPTRLARISAAIDAEDTVAGRDAAESIRVSATMVGAGRLSLVGSEMTDLVRAGDFEYARRRLQLLSDIGTETVDEFRTNYLAALKGID</sequence>
<dbReference type="GO" id="GO:0016020">
    <property type="term" value="C:membrane"/>
    <property type="evidence" value="ECO:0007669"/>
    <property type="project" value="UniProtKB-SubCell"/>
</dbReference>
<feature type="transmembrane region" description="Helical" evidence="7">
    <location>
        <begin position="429"/>
        <end position="448"/>
    </location>
</feature>
<dbReference type="SUPFAM" id="SSF53448">
    <property type="entry name" value="Nucleotide-diphospho-sugar transferases"/>
    <property type="match status" value="1"/>
</dbReference>
<gene>
    <name evidence="8" type="ORF">BJY26_001878</name>
</gene>
<comment type="caution">
    <text evidence="8">The sequence shown here is derived from an EMBL/GenBank/DDBJ whole genome shotgun (WGS) entry which is preliminary data.</text>
</comment>
<keyword evidence="2" id="KW-0328">Glycosyltransferase</keyword>
<dbReference type="Pfam" id="PF13641">
    <property type="entry name" value="Glyco_tranf_2_3"/>
    <property type="match status" value="1"/>
</dbReference>
<keyword evidence="4 7" id="KW-0812">Transmembrane</keyword>
<dbReference type="InterPro" id="IPR029044">
    <property type="entry name" value="Nucleotide-diphossugar_trans"/>
</dbReference>
<dbReference type="GO" id="GO:0016757">
    <property type="term" value="F:glycosyltransferase activity"/>
    <property type="evidence" value="ECO:0007669"/>
    <property type="project" value="UniProtKB-KW"/>
</dbReference>
<dbReference type="PANTHER" id="PTHR43867:SF2">
    <property type="entry name" value="CELLULOSE SYNTHASE CATALYTIC SUBUNIT A [UDP-FORMING]"/>
    <property type="match status" value="1"/>
</dbReference>
<dbReference type="InterPro" id="IPR036641">
    <property type="entry name" value="HPT_dom_sf"/>
</dbReference>
<dbReference type="AlphaFoldDB" id="A0A7Z0D2A9"/>
<protein>
    <submittedName>
        <fullName evidence="8">Cellulose synthase/poly-beta-1,6-N-acetylglucosamine synthase-like glycosyltransferase</fullName>
    </submittedName>
</protein>
<dbReference type="EMBL" id="JACBZP010000001">
    <property type="protein sequence ID" value="NYI67572.1"/>
    <property type="molecule type" value="Genomic_DNA"/>
</dbReference>
<evidence type="ECO:0000313" key="9">
    <source>
        <dbReference type="Proteomes" id="UP000539111"/>
    </source>
</evidence>
<evidence type="ECO:0000256" key="7">
    <source>
        <dbReference type="SAM" id="Phobius"/>
    </source>
</evidence>
<feature type="transmembrane region" description="Helical" evidence="7">
    <location>
        <begin position="395"/>
        <end position="417"/>
    </location>
</feature>
<comment type="subcellular location">
    <subcellularLocation>
        <location evidence="1">Membrane</location>
        <topology evidence="1">Multi-pass membrane protein</topology>
    </subcellularLocation>
</comment>
<dbReference type="PANTHER" id="PTHR43867">
    <property type="entry name" value="CELLULOSE SYNTHASE CATALYTIC SUBUNIT A [UDP-FORMING]"/>
    <property type="match status" value="1"/>
</dbReference>
<evidence type="ECO:0000256" key="3">
    <source>
        <dbReference type="ARBA" id="ARBA00022679"/>
    </source>
</evidence>
<evidence type="ECO:0000256" key="5">
    <source>
        <dbReference type="ARBA" id="ARBA00022989"/>
    </source>
</evidence>
<name>A0A7Z0D2A9_9MICO</name>
<evidence type="ECO:0000256" key="1">
    <source>
        <dbReference type="ARBA" id="ARBA00004141"/>
    </source>
</evidence>
<feature type="transmembrane region" description="Helical" evidence="7">
    <location>
        <begin position="365"/>
        <end position="383"/>
    </location>
</feature>
<keyword evidence="6 7" id="KW-0472">Membrane</keyword>